<gene>
    <name evidence="1" type="ORF">EJ02DRAFT_157871</name>
</gene>
<evidence type="ECO:0008006" key="3">
    <source>
        <dbReference type="Google" id="ProtNLM"/>
    </source>
</evidence>
<keyword evidence="2" id="KW-1185">Reference proteome</keyword>
<name>A0A6A5SQD8_9PLEO</name>
<dbReference type="OrthoDB" id="2150604at2759"/>
<dbReference type="GO" id="GO:0008080">
    <property type="term" value="F:N-acetyltransferase activity"/>
    <property type="evidence" value="ECO:0007669"/>
    <property type="project" value="TreeGrafter"/>
</dbReference>
<dbReference type="InterPro" id="IPR023213">
    <property type="entry name" value="CAT-like_dom_sf"/>
</dbReference>
<evidence type="ECO:0000313" key="1">
    <source>
        <dbReference type="EMBL" id="KAF1942855.1"/>
    </source>
</evidence>
<accession>A0A6A5SQD8</accession>
<dbReference type="InterPro" id="IPR052058">
    <property type="entry name" value="Alcohol_O-acetyltransferase"/>
</dbReference>
<dbReference type="Pfam" id="PF07247">
    <property type="entry name" value="AATase"/>
    <property type="match status" value="1"/>
</dbReference>
<sequence>MTDSLNLEKLRPCGRLETFSTARHNLSFYRNVGFTATYTSSDTPQSPLGNNIFAALRHVIAKYPNLSAITLNEEQSFPNVYFARLTEIDLRTCVEICERRTPFPKDGEADEELDEALAQQHSRDFKEGLGSKPFWRLLVQTSPNQATQFSASWMWHHALADGGSALLFHESFLAGLNASGPDSDAGPIVPTPIATLLQPLEELHPMSMSWPFFLQAILGAMLPSIFAKRPAKLWAGNPVPEDTTTLPTPRYRTLIFSKETTLKLAQASRAERASMTATLQCLLAASLFANLPATEYDKISIFGPISMKRFLDVKETQMTNAIATYDYMHRRPSSRPTNSISSSPSPSHILQNFSWDEARAVKFKIQAEIAKEGRDNPNALLKYVSDMPGFFLEKLGKPRSPSAEVSSLGVWRDKQGGGKWEVGRMVFSQFPDLTAGAFAMNVVTGGDGNAVINFCWGEWAVGEGMMRKVIEGVGDGVEGLIDGYEA</sequence>
<dbReference type="PANTHER" id="PTHR28037:SF1">
    <property type="entry name" value="ALCOHOL O-ACETYLTRANSFERASE 1-RELATED"/>
    <property type="match status" value="1"/>
</dbReference>
<dbReference type="InterPro" id="IPR010828">
    <property type="entry name" value="Atf2/Sli1-like"/>
</dbReference>
<proteinExistence type="predicted"/>
<protein>
    <recommendedName>
        <fullName evidence="3">Alcohol acetyltransferase</fullName>
    </recommendedName>
</protein>
<reference evidence="1" key="1">
    <citation type="journal article" date="2020" name="Stud. Mycol.">
        <title>101 Dothideomycetes genomes: a test case for predicting lifestyles and emergence of pathogens.</title>
        <authorList>
            <person name="Haridas S."/>
            <person name="Albert R."/>
            <person name="Binder M."/>
            <person name="Bloem J."/>
            <person name="Labutti K."/>
            <person name="Salamov A."/>
            <person name="Andreopoulos B."/>
            <person name="Baker S."/>
            <person name="Barry K."/>
            <person name="Bills G."/>
            <person name="Bluhm B."/>
            <person name="Cannon C."/>
            <person name="Castanera R."/>
            <person name="Culley D."/>
            <person name="Daum C."/>
            <person name="Ezra D."/>
            <person name="Gonzalez J."/>
            <person name="Henrissat B."/>
            <person name="Kuo A."/>
            <person name="Liang C."/>
            <person name="Lipzen A."/>
            <person name="Lutzoni F."/>
            <person name="Magnuson J."/>
            <person name="Mondo S."/>
            <person name="Nolan M."/>
            <person name="Ohm R."/>
            <person name="Pangilinan J."/>
            <person name="Park H.-J."/>
            <person name="Ramirez L."/>
            <person name="Alfaro M."/>
            <person name="Sun H."/>
            <person name="Tritt A."/>
            <person name="Yoshinaga Y."/>
            <person name="Zwiers L.-H."/>
            <person name="Turgeon B."/>
            <person name="Goodwin S."/>
            <person name="Spatafora J."/>
            <person name="Crous P."/>
            <person name="Grigoriev I."/>
        </authorList>
    </citation>
    <scope>NUCLEOTIDE SEQUENCE</scope>
    <source>
        <strain evidence="1">CBS 161.51</strain>
    </source>
</reference>
<dbReference type="Gene3D" id="3.30.559.30">
    <property type="entry name" value="Nonribosomal peptide synthetase, condensation domain"/>
    <property type="match status" value="1"/>
</dbReference>
<dbReference type="EMBL" id="ML976031">
    <property type="protein sequence ID" value="KAF1942855.1"/>
    <property type="molecule type" value="Genomic_DNA"/>
</dbReference>
<evidence type="ECO:0000313" key="2">
    <source>
        <dbReference type="Proteomes" id="UP000800038"/>
    </source>
</evidence>
<dbReference type="PANTHER" id="PTHR28037">
    <property type="entry name" value="ALCOHOL O-ACETYLTRANSFERASE 1-RELATED"/>
    <property type="match status" value="1"/>
</dbReference>
<dbReference type="Gene3D" id="3.30.559.10">
    <property type="entry name" value="Chloramphenicol acetyltransferase-like domain"/>
    <property type="match status" value="1"/>
</dbReference>
<dbReference type="AlphaFoldDB" id="A0A6A5SQD8"/>
<dbReference type="Proteomes" id="UP000800038">
    <property type="component" value="Unassembled WGS sequence"/>
</dbReference>
<organism evidence="1 2">
    <name type="scientific">Clathrospora elynae</name>
    <dbReference type="NCBI Taxonomy" id="706981"/>
    <lineage>
        <taxon>Eukaryota</taxon>
        <taxon>Fungi</taxon>
        <taxon>Dikarya</taxon>
        <taxon>Ascomycota</taxon>
        <taxon>Pezizomycotina</taxon>
        <taxon>Dothideomycetes</taxon>
        <taxon>Pleosporomycetidae</taxon>
        <taxon>Pleosporales</taxon>
        <taxon>Diademaceae</taxon>
        <taxon>Clathrospora</taxon>
    </lineage>
</organism>